<dbReference type="PANTHER" id="PTHR13886">
    <property type="entry name" value="JNK/SAPK-ASSOCIATED PROTEIN"/>
    <property type="match status" value="1"/>
</dbReference>
<dbReference type="Gene3D" id="2.130.10.10">
    <property type="entry name" value="YVTN repeat-like/Quinoprotein amine dehydrogenase"/>
    <property type="match status" value="1"/>
</dbReference>
<feature type="compositionally biased region" description="Low complexity" evidence="2">
    <location>
        <begin position="1020"/>
        <end position="1037"/>
    </location>
</feature>
<dbReference type="GO" id="GO:0005737">
    <property type="term" value="C:cytoplasm"/>
    <property type="evidence" value="ECO:0007669"/>
    <property type="project" value="TreeGrafter"/>
</dbReference>
<reference evidence="4 5" key="1">
    <citation type="submission" date="2019-07" db="EMBL/GenBank/DDBJ databases">
        <title>Draft genome assembly of a fouling barnacle, Amphibalanus amphitrite (Darwin, 1854): The first reference genome for Thecostraca.</title>
        <authorList>
            <person name="Kim W."/>
        </authorList>
    </citation>
    <scope>NUCLEOTIDE SEQUENCE [LARGE SCALE GENOMIC DNA]</scope>
    <source>
        <strain evidence="4">SNU_AA5</strain>
        <tissue evidence="4">Soma without cirri and trophi</tissue>
    </source>
</reference>
<dbReference type="AlphaFoldDB" id="A0A6A4X244"/>
<dbReference type="InterPro" id="IPR015943">
    <property type="entry name" value="WD40/YVTN_repeat-like_dom_sf"/>
</dbReference>
<dbReference type="InterPro" id="IPR011047">
    <property type="entry name" value="Quinoprotein_ADH-like_sf"/>
</dbReference>
<keyword evidence="4" id="KW-0808">Transferase</keyword>
<proteinExistence type="predicted"/>
<feature type="compositionally biased region" description="Basic and acidic residues" evidence="2">
    <location>
        <begin position="390"/>
        <end position="404"/>
    </location>
</feature>
<feature type="compositionally biased region" description="Basic and acidic residues" evidence="2">
    <location>
        <begin position="1070"/>
        <end position="1081"/>
    </location>
</feature>
<protein>
    <submittedName>
        <fullName evidence="4">C-Jun-amino-terminal kinase-interacting protein 4</fullName>
    </submittedName>
</protein>
<sequence length="1094" mass="118826">MHPYTRPCQPVARLEEKEDTMRKEYAKLHDRYTELFKTHMDYMERTKILLGTDRLDQLSMLRPKAPLGGLQNNSMTRSAGPLSFQLQGSEPRPAASASGTSATADTSAPSGDSEHQPHGPNSLQAEIQVNDAETAMERHHTADKGQTTDVTMGTHDAAPSATNTPSANAWDREMSMDDVTPDHEDMPSDFKAPALSNTTKRSEHRSANNLYQELSFQDATLEPDDGGDVTGGWVHPGEFASSVSRRFLREEVKSQQTVRSRLQLRVQELEDELKKMKEDAEKTSKETTEEDDIPMAQRKRFTRVEMARVLMERNQYKERFMELQEAVRWTEMIRASRSDGQGIDKKSKQGIWKFFSNLFSSTDSRPSSRALPSGNVLYDAPSNSVSPAEPSKRRGAQERKRGLDFLDTDISSEKLQQRRATERREQYKQVRAHVKKDDGRMQAYGWSLPAKVPSAPAAAAPQGKTESQKSSHVPVPVPVYCRPLMEKEQGMKVAGIWCAAGVNLTGGRTRDGGSVVGASVFYSGECAVPGSPVGEGDEVEQLSRQLKEQEQLRTENETLDQSLSSLVWICTSTHNASKVTVIDANNPADVLQSFPVCSSHLLCIASVPGAMESDYAVDGELASLTTEEPAPATAAAGGGDEADGAGQEGRMATIRLVSCATGETAPPASGPPSGVSSTDAAERPAEDPESAAQAERRLMTSPTDDIVKDGLTDGVSESHMGQEEEKMSSVLPTMWLGSQSGCVYVHSAKAQWKRCIHSIRLKDSVLSIVHVKGRVLASLADGTVAMFHRGPDGQWDLTNYHLLDLGQPQHSIRCMTVVQDSVWCGCRNRVHVINPKTMQVQTSFDAHPRRESQLRQMAWLGDGVWVSIRLDSTLRLYHAHTQQHLQDVDIEPYVSKMLDVSGVAGTGKLGFSFVRITALLISSSRLWIGTGNGVVISVPLNADGSASRPPGGAGGGGAGAGAPRLPGGVVRVYSDARGEQLTPASFIPYCHMAHAQLSFHGHRDAVKFFVAVPGSGGLSSASQTASTAGGSAASSASEQKPRSLLVMSGGEGYIDFRIGEAEEEEDLEESADKPRSLSRGERSHLIVWQVSVPD</sequence>
<keyword evidence="4" id="KW-0418">Kinase</keyword>
<dbReference type="GO" id="GO:0016192">
    <property type="term" value="P:vesicle-mediated transport"/>
    <property type="evidence" value="ECO:0007669"/>
    <property type="project" value="TreeGrafter"/>
</dbReference>
<comment type="caution">
    <text evidence="4">The sequence shown here is derived from an EMBL/GenBank/DDBJ whole genome shotgun (WGS) entry which is preliminary data.</text>
</comment>
<dbReference type="SUPFAM" id="SSF50998">
    <property type="entry name" value="Quinoprotein alcohol dehydrogenase-like"/>
    <property type="match status" value="1"/>
</dbReference>
<feature type="compositionally biased region" description="Low complexity" evidence="2">
    <location>
        <begin position="93"/>
        <end position="111"/>
    </location>
</feature>
<evidence type="ECO:0000313" key="5">
    <source>
        <dbReference type="Proteomes" id="UP000440578"/>
    </source>
</evidence>
<dbReference type="PANTHER" id="PTHR13886:SF4">
    <property type="entry name" value="JNK-INTERACTING PROTEIN 3"/>
    <property type="match status" value="1"/>
</dbReference>
<dbReference type="OrthoDB" id="10256043at2759"/>
<dbReference type="GO" id="GO:0008432">
    <property type="term" value="F:JUN kinase binding"/>
    <property type="evidence" value="ECO:0007669"/>
    <property type="project" value="TreeGrafter"/>
</dbReference>
<accession>A0A6A4X244</accession>
<feature type="region of interest" description="Disordered" evidence="2">
    <location>
        <begin position="1057"/>
        <end position="1081"/>
    </location>
</feature>
<dbReference type="GO" id="GO:0030159">
    <property type="term" value="F:signaling receptor complex adaptor activity"/>
    <property type="evidence" value="ECO:0007669"/>
    <property type="project" value="TreeGrafter"/>
</dbReference>
<feature type="region of interest" description="Disordered" evidence="2">
    <location>
        <begin position="627"/>
        <end position="646"/>
    </location>
</feature>
<organism evidence="4 5">
    <name type="scientific">Amphibalanus amphitrite</name>
    <name type="common">Striped barnacle</name>
    <name type="synonym">Balanus amphitrite</name>
    <dbReference type="NCBI Taxonomy" id="1232801"/>
    <lineage>
        <taxon>Eukaryota</taxon>
        <taxon>Metazoa</taxon>
        <taxon>Ecdysozoa</taxon>
        <taxon>Arthropoda</taxon>
        <taxon>Crustacea</taxon>
        <taxon>Multicrustacea</taxon>
        <taxon>Cirripedia</taxon>
        <taxon>Thoracica</taxon>
        <taxon>Thoracicalcarea</taxon>
        <taxon>Balanomorpha</taxon>
        <taxon>Balanoidea</taxon>
        <taxon>Balanidae</taxon>
        <taxon>Amphibalaninae</taxon>
        <taxon>Amphibalanus</taxon>
    </lineage>
</organism>
<evidence type="ECO:0000256" key="2">
    <source>
        <dbReference type="SAM" id="MobiDB-lite"/>
    </source>
</evidence>
<dbReference type="GO" id="GO:0019894">
    <property type="term" value="F:kinesin binding"/>
    <property type="evidence" value="ECO:0007669"/>
    <property type="project" value="TreeGrafter"/>
</dbReference>
<evidence type="ECO:0000256" key="1">
    <source>
        <dbReference type="SAM" id="Coils"/>
    </source>
</evidence>
<evidence type="ECO:0000313" key="4">
    <source>
        <dbReference type="EMBL" id="KAF0313387.1"/>
    </source>
</evidence>
<feature type="coiled-coil region" evidence="1">
    <location>
        <begin position="252"/>
        <end position="326"/>
    </location>
</feature>
<dbReference type="GO" id="GO:0016301">
    <property type="term" value="F:kinase activity"/>
    <property type="evidence" value="ECO:0007669"/>
    <property type="project" value="UniProtKB-KW"/>
</dbReference>
<feature type="region of interest" description="Disordered" evidence="2">
    <location>
        <begin position="66"/>
        <end position="121"/>
    </location>
</feature>
<name>A0A6A4X244_AMPAM</name>
<dbReference type="InterPro" id="IPR034744">
    <property type="entry name" value="RH2"/>
</dbReference>
<keyword evidence="5" id="KW-1185">Reference proteome</keyword>
<dbReference type="EMBL" id="VIIS01000095">
    <property type="protein sequence ID" value="KAF0313387.1"/>
    <property type="molecule type" value="Genomic_DNA"/>
</dbReference>
<gene>
    <name evidence="4" type="primary">Spag9_1</name>
    <name evidence="4" type="ORF">FJT64_016046</name>
</gene>
<dbReference type="GO" id="GO:0005078">
    <property type="term" value="F:MAP-kinase scaffold activity"/>
    <property type="evidence" value="ECO:0007669"/>
    <property type="project" value="InterPro"/>
</dbReference>
<dbReference type="InterPro" id="IPR039911">
    <property type="entry name" value="JIP3/JIP4"/>
</dbReference>
<feature type="region of interest" description="Disordered" evidence="2">
    <location>
        <begin position="361"/>
        <end position="407"/>
    </location>
</feature>
<feature type="region of interest" description="Disordered" evidence="2">
    <location>
        <begin position="1020"/>
        <end position="1044"/>
    </location>
</feature>
<feature type="compositionally biased region" description="Low complexity" evidence="2">
    <location>
        <begin position="662"/>
        <end position="678"/>
    </location>
</feature>
<feature type="region of interest" description="Disordered" evidence="2">
    <location>
        <begin position="662"/>
        <end position="707"/>
    </location>
</feature>
<dbReference type="Pfam" id="PF19056">
    <property type="entry name" value="WD40_2"/>
    <property type="match status" value="1"/>
</dbReference>
<keyword evidence="1" id="KW-0175">Coiled coil</keyword>
<dbReference type="PROSITE" id="PS51777">
    <property type="entry name" value="RH2"/>
    <property type="match status" value="1"/>
</dbReference>
<feature type="region of interest" description="Disordered" evidence="2">
    <location>
        <begin position="135"/>
        <end position="206"/>
    </location>
</feature>
<dbReference type="Proteomes" id="UP000440578">
    <property type="component" value="Unassembled WGS sequence"/>
</dbReference>
<feature type="domain" description="RH2" evidence="3">
    <location>
        <begin position="298"/>
        <end position="370"/>
    </location>
</feature>
<evidence type="ECO:0000259" key="3">
    <source>
        <dbReference type="PROSITE" id="PS51777"/>
    </source>
</evidence>
<feature type="compositionally biased region" description="Basic and acidic residues" evidence="2">
    <location>
        <begin position="170"/>
        <end position="188"/>
    </location>
</feature>
<feature type="region of interest" description="Disordered" evidence="2">
    <location>
        <begin position="454"/>
        <end position="473"/>
    </location>
</feature>